<dbReference type="EMBL" id="CAUOFW020008168">
    <property type="protein sequence ID" value="CAK9181859.1"/>
    <property type="molecule type" value="Genomic_DNA"/>
</dbReference>
<proteinExistence type="predicted"/>
<dbReference type="CDD" id="cd09917">
    <property type="entry name" value="F-box_SF"/>
    <property type="match status" value="1"/>
</dbReference>
<dbReference type="Gene3D" id="1.20.1280.50">
    <property type="match status" value="1"/>
</dbReference>
<evidence type="ECO:0008006" key="3">
    <source>
        <dbReference type="Google" id="ProtNLM"/>
    </source>
</evidence>
<reference evidence="1 2" key="1">
    <citation type="submission" date="2024-02" db="EMBL/GenBank/DDBJ databases">
        <authorList>
            <person name="Vignale AGUSTIN F."/>
            <person name="Sosa J E."/>
            <person name="Modenutti C."/>
        </authorList>
    </citation>
    <scope>NUCLEOTIDE SEQUENCE [LARGE SCALE GENOMIC DNA]</scope>
</reference>
<evidence type="ECO:0000313" key="2">
    <source>
        <dbReference type="Proteomes" id="UP001642360"/>
    </source>
</evidence>
<dbReference type="SUPFAM" id="SSF81383">
    <property type="entry name" value="F-box domain"/>
    <property type="match status" value="1"/>
</dbReference>
<dbReference type="AlphaFoldDB" id="A0ABC8ULL5"/>
<dbReference type="Proteomes" id="UP001642360">
    <property type="component" value="Unassembled WGS sequence"/>
</dbReference>
<gene>
    <name evidence="1" type="ORF">ILEXP_LOCUS51969</name>
</gene>
<protein>
    <recommendedName>
        <fullName evidence="3">F-box domain-containing protein</fullName>
    </recommendedName>
</protein>
<sequence length="316" mass="36230">MAMVINEGEFVGEDEISCLPTDLILCILEKLLGSKPSAKSLCQLSLISKRFYSVILRSPVFLHVPKWNPSPIHPNLPLSQRPKNSFCDVTYRYLTKGLANCMEHSQLIPMLTFLRKLSWIHSLFIEVETAKPRFGMYHVISWNAVFKDGRPFLVLFCFANAADDAEPGEVDEEEEEGEEEFVVVDSKMYVAGFFLVDVFFRLAVLRNALAVYPKLRQVEIGDTRDVGRIVVGEEEIVAIRGFEGDFDFYVKSWYEQAIQVQLPSEVGHDTRVVVLREVTLLMLVPEDHEDDYESIGRRAFEVQDRYNQPHDTDVDE</sequence>
<comment type="caution">
    <text evidence="1">The sequence shown here is derived from an EMBL/GenBank/DDBJ whole genome shotgun (WGS) entry which is preliminary data.</text>
</comment>
<accession>A0ABC8ULL5</accession>
<keyword evidence="2" id="KW-1185">Reference proteome</keyword>
<name>A0ABC8ULL5_9AQUA</name>
<dbReference type="InterPro" id="IPR036047">
    <property type="entry name" value="F-box-like_dom_sf"/>
</dbReference>
<evidence type="ECO:0000313" key="1">
    <source>
        <dbReference type="EMBL" id="CAK9181859.1"/>
    </source>
</evidence>
<organism evidence="1 2">
    <name type="scientific">Ilex paraguariensis</name>
    <name type="common">yerba mate</name>
    <dbReference type="NCBI Taxonomy" id="185542"/>
    <lineage>
        <taxon>Eukaryota</taxon>
        <taxon>Viridiplantae</taxon>
        <taxon>Streptophyta</taxon>
        <taxon>Embryophyta</taxon>
        <taxon>Tracheophyta</taxon>
        <taxon>Spermatophyta</taxon>
        <taxon>Magnoliopsida</taxon>
        <taxon>eudicotyledons</taxon>
        <taxon>Gunneridae</taxon>
        <taxon>Pentapetalae</taxon>
        <taxon>asterids</taxon>
        <taxon>campanulids</taxon>
        <taxon>Aquifoliales</taxon>
        <taxon>Aquifoliaceae</taxon>
        <taxon>Ilex</taxon>
    </lineage>
</organism>